<dbReference type="SUPFAM" id="SSF51182">
    <property type="entry name" value="RmlC-like cupins"/>
    <property type="match status" value="1"/>
</dbReference>
<dbReference type="Gene3D" id="2.60.120.10">
    <property type="entry name" value="Jelly Rolls"/>
    <property type="match status" value="1"/>
</dbReference>
<dbReference type="InterPro" id="IPR008894">
    <property type="entry name" value="QdtA_cupin_dom"/>
</dbReference>
<dbReference type="Pfam" id="PF05523">
    <property type="entry name" value="FdtA"/>
    <property type="match status" value="1"/>
</dbReference>
<dbReference type="CDD" id="cd20292">
    <property type="entry name" value="cupin_QdtA-like"/>
    <property type="match status" value="1"/>
</dbReference>
<keyword evidence="3" id="KW-1185">Reference proteome</keyword>
<dbReference type="InterPro" id="IPR011051">
    <property type="entry name" value="RmlC_Cupin_sf"/>
</dbReference>
<proteinExistence type="predicted"/>
<protein>
    <submittedName>
        <fullName evidence="2">WxcM-like, C-terminal</fullName>
    </submittedName>
</protein>
<gene>
    <name evidence="2" type="ORF">SAMN05660841_02871</name>
</gene>
<dbReference type="InterPro" id="IPR014710">
    <property type="entry name" value="RmlC-like_jellyroll"/>
</dbReference>
<evidence type="ECO:0000259" key="1">
    <source>
        <dbReference type="Pfam" id="PF05523"/>
    </source>
</evidence>
<name>A0A1T5EXV1_9SPHI</name>
<sequence length="144" mass="16610">MNKVIDCSVLDLEVVHEEKGNITVLENLKNIPFEVKRIYYLYDIPYGAERGGHSHYELEQYIIAASGSFSFILDDGVNKQEIFLNSPVKALHIKPGIWREIKGFSSGSVCLVLASKEYSEEDYIREYDDFLKFRDNDNSSYIRS</sequence>
<dbReference type="STRING" id="1513896.SAMN05660841_02871"/>
<dbReference type="AlphaFoldDB" id="A0A1T5EXV1"/>
<accession>A0A1T5EXV1</accession>
<dbReference type="Proteomes" id="UP000190150">
    <property type="component" value="Unassembled WGS sequence"/>
</dbReference>
<dbReference type="EMBL" id="FUZF01000013">
    <property type="protein sequence ID" value="SKB88746.1"/>
    <property type="molecule type" value="Genomic_DNA"/>
</dbReference>
<evidence type="ECO:0000313" key="3">
    <source>
        <dbReference type="Proteomes" id="UP000190150"/>
    </source>
</evidence>
<organism evidence="2 3">
    <name type="scientific">Sphingobacterium nematocida</name>
    <dbReference type="NCBI Taxonomy" id="1513896"/>
    <lineage>
        <taxon>Bacteria</taxon>
        <taxon>Pseudomonadati</taxon>
        <taxon>Bacteroidota</taxon>
        <taxon>Sphingobacteriia</taxon>
        <taxon>Sphingobacteriales</taxon>
        <taxon>Sphingobacteriaceae</taxon>
        <taxon>Sphingobacterium</taxon>
    </lineage>
</organism>
<dbReference type="OrthoDB" id="9795513at2"/>
<feature type="domain" description="Sugar 3,4-ketoisomerase QdtA cupin" evidence="1">
    <location>
        <begin position="6"/>
        <end position="133"/>
    </location>
</feature>
<evidence type="ECO:0000313" key="2">
    <source>
        <dbReference type="EMBL" id="SKB88746.1"/>
    </source>
</evidence>
<dbReference type="RefSeq" id="WP_079643958.1">
    <property type="nucleotide sequence ID" value="NZ_FUZF01000013.1"/>
</dbReference>
<reference evidence="3" key="1">
    <citation type="submission" date="2017-02" db="EMBL/GenBank/DDBJ databases">
        <authorList>
            <person name="Varghese N."/>
            <person name="Submissions S."/>
        </authorList>
    </citation>
    <scope>NUCLEOTIDE SEQUENCE [LARGE SCALE GENOMIC DNA]</scope>
    <source>
        <strain evidence="3">DSM 24091</strain>
    </source>
</reference>